<accession>A0A9P6JUF7</accession>
<gene>
    <name evidence="3" type="ORF">CPB83DRAFT_843868</name>
</gene>
<dbReference type="SMART" id="SM00582">
    <property type="entry name" value="RPR"/>
    <property type="match status" value="1"/>
</dbReference>
<dbReference type="AlphaFoldDB" id="A0A9P6JUF7"/>
<dbReference type="FunFam" id="1.25.40.90:FF:000016">
    <property type="entry name" value="mRNA cleavage factor complex component Pcf11"/>
    <property type="match status" value="1"/>
</dbReference>
<feature type="compositionally biased region" description="Polar residues" evidence="1">
    <location>
        <begin position="25"/>
        <end position="36"/>
    </location>
</feature>
<sequence length="662" mass="73670">MSHVYPQSIYGQPSYGVPVPGFSAQRATPASYQQHYFQPPPPPQPQQQAAPPQPLFHSDPNSFRRDFTSRLSNLTINSRVHIQDLSMMAQDHPHFSSIVAQSLDHHIRQVPPWMKLPGFYLLDAISKNVFEPYASVFSRIVTSLFMDAYFQVDSSTRNKMEEMLLTWRTAGPEHSPLFGPETQDRLQTSVWGDQSFATKNQVLSELQFTLGQMERALQANPRDRTPEGHIHVLNQLRRLVERGVSQPELRQILEQLRTLARSALPPPVVRPPPPTPRPVAAPYYNQHPPFPPQAHAPPPRPYSHPPPLSFNSIPQAVDVAPPQAPVPALLPSNLESLMASLVKSGVLSVPGTSTPTAQGTSTPEVAPPLALSEREDPSAVKDMNTREYRNFILSEPIALTTSDITRARPRIVELLYERQTSQCKQCGIRFADTKLGKKRLEDHLDMHFRQNSKVDQGRGHSRSWFTSLENWIHDASINEKGKGPAHSLSLTSTKVDNAKREEELRAQFVVIPPGAEAQSVSCPICKETLQSEFLEDEEEWVWRNAVKKDDKIYHATCHAEATTSTSSIAARLRTEKQQGSRSATPEVYPMTGIQSTTLRSTPPPSLLRKSGSRSPPQLISPGSKVAGVKRKVDHHDSDPLEDGTGTPPFKKLALSSTPIPSS</sequence>
<dbReference type="GO" id="GO:0003729">
    <property type="term" value="F:mRNA binding"/>
    <property type="evidence" value="ECO:0007669"/>
    <property type="project" value="InterPro"/>
</dbReference>
<dbReference type="Proteomes" id="UP000807306">
    <property type="component" value="Unassembled WGS sequence"/>
</dbReference>
<dbReference type="InterPro" id="IPR047415">
    <property type="entry name" value="Pcf11_CID"/>
</dbReference>
<dbReference type="InterPro" id="IPR008942">
    <property type="entry name" value="ENTH_VHS"/>
</dbReference>
<dbReference type="PROSITE" id="PS51391">
    <property type="entry name" value="CID"/>
    <property type="match status" value="1"/>
</dbReference>
<reference evidence="3" key="1">
    <citation type="submission" date="2020-11" db="EMBL/GenBank/DDBJ databases">
        <authorList>
            <consortium name="DOE Joint Genome Institute"/>
            <person name="Ahrendt S."/>
            <person name="Riley R."/>
            <person name="Andreopoulos W."/>
            <person name="Labutti K."/>
            <person name="Pangilinan J."/>
            <person name="Ruiz-Duenas F.J."/>
            <person name="Barrasa J.M."/>
            <person name="Sanchez-Garcia M."/>
            <person name="Camarero S."/>
            <person name="Miyauchi S."/>
            <person name="Serrano A."/>
            <person name="Linde D."/>
            <person name="Babiker R."/>
            <person name="Drula E."/>
            <person name="Ayuso-Fernandez I."/>
            <person name="Pacheco R."/>
            <person name="Padilla G."/>
            <person name="Ferreira P."/>
            <person name="Barriuso J."/>
            <person name="Kellner H."/>
            <person name="Castanera R."/>
            <person name="Alfaro M."/>
            <person name="Ramirez L."/>
            <person name="Pisabarro A.G."/>
            <person name="Kuo A."/>
            <person name="Tritt A."/>
            <person name="Lipzen A."/>
            <person name="He G."/>
            <person name="Yan M."/>
            <person name="Ng V."/>
            <person name="Cullen D."/>
            <person name="Martin F."/>
            <person name="Rosso M.-N."/>
            <person name="Henrissat B."/>
            <person name="Hibbett D."/>
            <person name="Martinez A.T."/>
            <person name="Grigoriev I.V."/>
        </authorList>
    </citation>
    <scope>NUCLEOTIDE SEQUENCE</scope>
    <source>
        <strain evidence="3">CBS 506.95</strain>
    </source>
</reference>
<feature type="region of interest" description="Disordered" evidence="1">
    <location>
        <begin position="20"/>
        <end position="61"/>
    </location>
</feature>
<dbReference type="GO" id="GO:0006369">
    <property type="term" value="P:termination of RNA polymerase II transcription"/>
    <property type="evidence" value="ECO:0007669"/>
    <property type="project" value="InterPro"/>
</dbReference>
<name>A0A9P6JUF7_9AGAR</name>
<dbReference type="Gene3D" id="1.25.40.90">
    <property type="match status" value="1"/>
</dbReference>
<feature type="compositionally biased region" description="Pro residues" evidence="1">
    <location>
        <begin position="264"/>
        <end position="279"/>
    </location>
</feature>
<evidence type="ECO:0000313" key="4">
    <source>
        <dbReference type="Proteomes" id="UP000807306"/>
    </source>
</evidence>
<evidence type="ECO:0000256" key="1">
    <source>
        <dbReference type="SAM" id="MobiDB-lite"/>
    </source>
</evidence>
<dbReference type="GO" id="GO:0005737">
    <property type="term" value="C:cytoplasm"/>
    <property type="evidence" value="ECO:0007669"/>
    <property type="project" value="TreeGrafter"/>
</dbReference>
<keyword evidence="4" id="KW-1185">Reference proteome</keyword>
<dbReference type="PANTHER" id="PTHR15921:SF3">
    <property type="entry name" value="PRE-MRNA CLEAVAGE COMPLEX 2 PROTEIN PCF11"/>
    <property type="match status" value="1"/>
</dbReference>
<dbReference type="Pfam" id="PF04818">
    <property type="entry name" value="CID"/>
    <property type="match status" value="1"/>
</dbReference>
<evidence type="ECO:0000259" key="2">
    <source>
        <dbReference type="PROSITE" id="PS51391"/>
    </source>
</evidence>
<feature type="compositionally biased region" description="Polar residues" evidence="1">
    <location>
        <begin position="350"/>
        <end position="363"/>
    </location>
</feature>
<dbReference type="PANTHER" id="PTHR15921">
    <property type="entry name" value="PRE-MRNA CLEAVAGE COMPLEX II"/>
    <property type="match status" value="1"/>
</dbReference>
<dbReference type="GO" id="GO:0000993">
    <property type="term" value="F:RNA polymerase II complex binding"/>
    <property type="evidence" value="ECO:0007669"/>
    <property type="project" value="InterPro"/>
</dbReference>
<dbReference type="GO" id="GO:0031124">
    <property type="term" value="P:mRNA 3'-end processing"/>
    <property type="evidence" value="ECO:0007669"/>
    <property type="project" value="InterPro"/>
</dbReference>
<feature type="compositionally biased region" description="Pro residues" evidence="1">
    <location>
        <begin position="288"/>
        <end position="307"/>
    </location>
</feature>
<dbReference type="InterPro" id="IPR054127">
    <property type="entry name" value="Pcf11_C"/>
</dbReference>
<dbReference type="InterPro" id="IPR045154">
    <property type="entry name" value="PCF11-like"/>
</dbReference>
<protein>
    <recommendedName>
        <fullName evidence="2">CID domain-containing protein</fullName>
    </recommendedName>
</protein>
<dbReference type="EMBL" id="MU157826">
    <property type="protein sequence ID" value="KAF9534212.1"/>
    <property type="molecule type" value="Genomic_DNA"/>
</dbReference>
<dbReference type="CDD" id="cd16982">
    <property type="entry name" value="CID_Pcf11"/>
    <property type="match status" value="1"/>
</dbReference>
<comment type="caution">
    <text evidence="3">The sequence shown here is derived from an EMBL/GenBank/DDBJ whole genome shotgun (WGS) entry which is preliminary data.</text>
</comment>
<dbReference type="GO" id="GO:0005849">
    <property type="term" value="C:mRNA cleavage factor complex"/>
    <property type="evidence" value="ECO:0007669"/>
    <property type="project" value="TreeGrafter"/>
</dbReference>
<feature type="region of interest" description="Disordered" evidence="1">
    <location>
        <begin position="264"/>
        <end position="307"/>
    </location>
</feature>
<dbReference type="SUPFAM" id="SSF48464">
    <property type="entry name" value="ENTH/VHS domain"/>
    <property type="match status" value="1"/>
</dbReference>
<feature type="region of interest" description="Disordered" evidence="1">
    <location>
        <begin position="572"/>
        <end position="662"/>
    </location>
</feature>
<dbReference type="OrthoDB" id="2129491at2759"/>
<proteinExistence type="predicted"/>
<dbReference type="InterPro" id="IPR006569">
    <property type="entry name" value="CID_dom"/>
</dbReference>
<organism evidence="3 4">
    <name type="scientific">Crepidotus variabilis</name>
    <dbReference type="NCBI Taxonomy" id="179855"/>
    <lineage>
        <taxon>Eukaryota</taxon>
        <taxon>Fungi</taxon>
        <taxon>Dikarya</taxon>
        <taxon>Basidiomycota</taxon>
        <taxon>Agaricomycotina</taxon>
        <taxon>Agaricomycetes</taxon>
        <taxon>Agaricomycetidae</taxon>
        <taxon>Agaricales</taxon>
        <taxon>Agaricineae</taxon>
        <taxon>Crepidotaceae</taxon>
        <taxon>Crepidotus</taxon>
    </lineage>
</organism>
<feature type="domain" description="CID" evidence="2">
    <location>
        <begin position="59"/>
        <end position="194"/>
    </location>
</feature>
<dbReference type="Pfam" id="PF21936">
    <property type="entry name" value="Pcf11_C"/>
    <property type="match status" value="1"/>
</dbReference>
<feature type="region of interest" description="Disordered" evidence="1">
    <location>
        <begin position="350"/>
        <end position="377"/>
    </location>
</feature>
<evidence type="ECO:0000313" key="3">
    <source>
        <dbReference type="EMBL" id="KAF9534212.1"/>
    </source>
</evidence>